<name>A0A5B9QS19_9BACT</name>
<sequence>MNVREYLQTQCVPFEIWPHEPTYTAQHLAQELDVPGINVAKTVLLNVDNEFCLAVLPATHQISLPKLKERLHAKTVHLATEEEVARVFPDCELGVAPPFGDEYGMPTLVDESLTQDEHIVFEGNSHDEAVYVKYEDYAHVAHPRVESFTMHAG</sequence>
<evidence type="ECO:0000313" key="3">
    <source>
        <dbReference type="Proteomes" id="UP000325286"/>
    </source>
</evidence>
<reference evidence="2 3" key="1">
    <citation type="submission" date="2019-08" db="EMBL/GenBank/DDBJ databases">
        <title>Deep-cultivation of Planctomycetes and their phenomic and genomic characterization uncovers novel biology.</title>
        <authorList>
            <person name="Wiegand S."/>
            <person name="Jogler M."/>
            <person name="Boedeker C."/>
            <person name="Pinto D."/>
            <person name="Vollmers J."/>
            <person name="Rivas-Marin E."/>
            <person name="Kohn T."/>
            <person name="Peeters S.H."/>
            <person name="Heuer A."/>
            <person name="Rast P."/>
            <person name="Oberbeckmann S."/>
            <person name="Bunk B."/>
            <person name="Jeske O."/>
            <person name="Meyerdierks A."/>
            <person name="Storesund J.E."/>
            <person name="Kallscheuer N."/>
            <person name="Luecker S."/>
            <person name="Lage O.M."/>
            <person name="Pohl T."/>
            <person name="Merkel B.J."/>
            <person name="Hornburger P."/>
            <person name="Mueller R.-W."/>
            <person name="Bruemmer F."/>
            <person name="Labrenz M."/>
            <person name="Spormann A.M."/>
            <person name="Op den Camp H."/>
            <person name="Overmann J."/>
            <person name="Amann R."/>
            <person name="Jetten M.S.M."/>
            <person name="Mascher T."/>
            <person name="Medema M.H."/>
            <person name="Devos D.P."/>
            <person name="Kaster A.-K."/>
            <person name="Ovreas L."/>
            <person name="Rohde M."/>
            <person name="Galperin M.Y."/>
            <person name="Jogler C."/>
        </authorList>
    </citation>
    <scope>NUCLEOTIDE SEQUENCE [LARGE SCALE GENOMIC DNA]</scope>
    <source>
        <strain evidence="2 3">UC8</strain>
    </source>
</reference>
<dbReference type="KEGG" id="rul:UC8_38100"/>
<dbReference type="GO" id="GO:0002161">
    <property type="term" value="F:aminoacyl-tRNA deacylase activity"/>
    <property type="evidence" value="ECO:0007669"/>
    <property type="project" value="InterPro"/>
</dbReference>
<keyword evidence="2" id="KW-0436">Ligase</keyword>
<dbReference type="InterPro" id="IPR007214">
    <property type="entry name" value="YbaK/aa-tRNA-synth-assoc-dom"/>
</dbReference>
<organism evidence="2 3">
    <name type="scientific">Roseimaritima ulvae</name>
    <dbReference type="NCBI Taxonomy" id="980254"/>
    <lineage>
        <taxon>Bacteria</taxon>
        <taxon>Pseudomonadati</taxon>
        <taxon>Planctomycetota</taxon>
        <taxon>Planctomycetia</taxon>
        <taxon>Pirellulales</taxon>
        <taxon>Pirellulaceae</taxon>
        <taxon>Roseimaritima</taxon>
    </lineage>
</organism>
<dbReference type="Gene3D" id="3.90.960.10">
    <property type="entry name" value="YbaK/aminoacyl-tRNA synthetase-associated domain"/>
    <property type="match status" value="1"/>
</dbReference>
<proteinExistence type="predicted"/>
<accession>A0A5B9QS19</accession>
<evidence type="ECO:0000259" key="1">
    <source>
        <dbReference type="Pfam" id="PF04073"/>
    </source>
</evidence>
<protein>
    <submittedName>
        <fullName evidence="2">Prolyl-tRNA synthetase</fullName>
    </submittedName>
</protein>
<dbReference type="CDD" id="cd04332">
    <property type="entry name" value="YbaK_like"/>
    <property type="match status" value="1"/>
</dbReference>
<dbReference type="RefSeq" id="WP_068130196.1">
    <property type="nucleotide sequence ID" value="NZ_CP042914.1"/>
</dbReference>
<evidence type="ECO:0000313" key="2">
    <source>
        <dbReference type="EMBL" id="QEG41784.1"/>
    </source>
</evidence>
<dbReference type="EMBL" id="CP042914">
    <property type="protein sequence ID" value="QEG41784.1"/>
    <property type="molecule type" value="Genomic_DNA"/>
</dbReference>
<dbReference type="GO" id="GO:0004812">
    <property type="term" value="F:aminoacyl-tRNA ligase activity"/>
    <property type="evidence" value="ECO:0007669"/>
    <property type="project" value="UniProtKB-KW"/>
</dbReference>
<dbReference type="Proteomes" id="UP000325286">
    <property type="component" value="Chromosome"/>
</dbReference>
<feature type="domain" description="YbaK/aminoacyl-tRNA synthetase-associated" evidence="1">
    <location>
        <begin position="19"/>
        <end position="138"/>
    </location>
</feature>
<gene>
    <name evidence="2" type="ORF">UC8_38100</name>
</gene>
<keyword evidence="2" id="KW-0030">Aminoacyl-tRNA synthetase</keyword>
<dbReference type="InterPro" id="IPR036754">
    <property type="entry name" value="YbaK/aa-tRNA-synt-asso_dom_sf"/>
</dbReference>
<keyword evidence="3" id="KW-1185">Reference proteome</keyword>
<dbReference type="SUPFAM" id="SSF55826">
    <property type="entry name" value="YbaK/ProRS associated domain"/>
    <property type="match status" value="1"/>
</dbReference>
<dbReference type="AlphaFoldDB" id="A0A5B9QS19"/>
<dbReference type="Pfam" id="PF04073">
    <property type="entry name" value="tRNA_edit"/>
    <property type="match status" value="1"/>
</dbReference>